<evidence type="ECO:0000256" key="5">
    <source>
        <dbReference type="ARBA" id="ARBA00016296"/>
    </source>
</evidence>
<dbReference type="InterPro" id="IPR017665">
    <property type="entry name" value="Guanylate_kinase"/>
</dbReference>
<dbReference type="PROSITE" id="PS50052">
    <property type="entry name" value="GUANYLATE_KINASE_2"/>
    <property type="match status" value="1"/>
</dbReference>
<dbReference type="HAMAP" id="MF_00328">
    <property type="entry name" value="Guanylate_kinase"/>
    <property type="match status" value="1"/>
</dbReference>
<dbReference type="SMART" id="SM00072">
    <property type="entry name" value="GuKc"/>
    <property type="match status" value="1"/>
</dbReference>
<dbReference type="Gene3D" id="3.30.63.10">
    <property type="entry name" value="Guanylate Kinase phosphate binding domain"/>
    <property type="match status" value="1"/>
</dbReference>
<evidence type="ECO:0000259" key="14">
    <source>
        <dbReference type="PROSITE" id="PS50052"/>
    </source>
</evidence>
<keyword evidence="7 13" id="KW-0808">Transferase</keyword>
<keyword evidence="9 13" id="KW-0418">Kinase</keyword>
<dbReference type="Proteomes" id="UP000886844">
    <property type="component" value="Unassembled WGS sequence"/>
</dbReference>
<proteinExistence type="inferred from homology"/>
<dbReference type="FunFam" id="3.30.63.10:FF:000005">
    <property type="entry name" value="Guanylate kinase"/>
    <property type="match status" value="1"/>
</dbReference>
<dbReference type="SUPFAM" id="SSF52540">
    <property type="entry name" value="P-loop containing nucleoside triphosphate hydrolases"/>
    <property type="match status" value="1"/>
</dbReference>
<comment type="similarity">
    <text evidence="3 13">Belongs to the guanylate kinase family.</text>
</comment>
<dbReference type="GO" id="GO:0005524">
    <property type="term" value="F:ATP binding"/>
    <property type="evidence" value="ECO:0007669"/>
    <property type="project" value="UniProtKB-UniRule"/>
</dbReference>
<evidence type="ECO:0000256" key="2">
    <source>
        <dbReference type="ARBA" id="ARBA00004496"/>
    </source>
</evidence>
<comment type="function">
    <text evidence="1 13">Essential for recycling GMP and indirectly, cGMP.</text>
</comment>
<dbReference type="PROSITE" id="PS00856">
    <property type="entry name" value="GUANYLATE_KINASE_1"/>
    <property type="match status" value="1"/>
</dbReference>
<feature type="binding site" evidence="13">
    <location>
        <begin position="9"/>
        <end position="16"/>
    </location>
    <ligand>
        <name>ATP</name>
        <dbReference type="ChEBI" id="CHEBI:30616"/>
    </ligand>
</feature>
<feature type="domain" description="Guanylate kinase-like" evidence="14">
    <location>
        <begin position="2"/>
        <end position="182"/>
    </location>
</feature>
<comment type="catalytic activity">
    <reaction evidence="12 13">
        <text>GMP + ATP = GDP + ADP</text>
        <dbReference type="Rhea" id="RHEA:20780"/>
        <dbReference type="ChEBI" id="CHEBI:30616"/>
        <dbReference type="ChEBI" id="CHEBI:58115"/>
        <dbReference type="ChEBI" id="CHEBI:58189"/>
        <dbReference type="ChEBI" id="CHEBI:456216"/>
        <dbReference type="EC" id="2.7.4.8"/>
    </reaction>
</comment>
<keyword evidence="6 13" id="KW-0963">Cytoplasm</keyword>
<sequence>MGKVIIFSAPSGSGKTTIVKELLARYPQLEFSISATSRAPRGAEQNGVDYYFLSQEEFAQAVAEERFVEWEEVYKGTCYGTLRSEVERIWAKGHVIVFDVDVLGGINLKRIFGDEACSIFIMAPSVEELRRRLVARGTDAPEAIERRVAKAEFELTKAPEFDHVVVNDRLDDAVARASEILGAFIAR</sequence>
<dbReference type="InterPro" id="IPR020590">
    <property type="entry name" value="Guanylate_kinase_CS"/>
</dbReference>
<keyword evidence="8 13" id="KW-0547">Nucleotide-binding</keyword>
<dbReference type="GO" id="GO:0005829">
    <property type="term" value="C:cytosol"/>
    <property type="evidence" value="ECO:0007669"/>
    <property type="project" value="TreeGrafter"/>
</dbReference>
<evidence type="ECO:0000313" key="15">
    <source>
        <dbReference type="EMBL" id="HIY68153.1"/>
    </source>
</evidence>
<comment type="subcellular location">
    <subcellularLocation>
        <location evidence="2 13">Cytoplasm</location>
    </subcellularLocation>
</comment>
<evidence type="ECO:0000256" key="6">
    <source>
        <dbReference type="ARBA" id="ARBA00022490"/>
    </source>
</evidence>
<dbReference type="EMBL" id="DXDA01000018">
    <property type="protein sequence ID" value="HIY68153.1"/>
    <property type="molecule type" value="Genomic_DNA"/>
</dbReference>
<dbReference type="InterPro" id="IPR027417">
    <property type="entry name" value="P-loop_NTPase"/>
</dbReference>
<reference evidence="15" key="2">
    <citation type="submission" date="2021-04" db="EMBL/GenBank/DDBJ databases">
        <authorList>
            <person name="Gilroy R."/>
        </authorList>
    </citation>
    <scope>NUCLEOTIDE SEQUENCE</scope>
    <source>
        <strain evidence="15">5134</strain>
    </source>
</reference>
<gene>
    <name evidence="13 15" type="primary">gmk</name>
    <name evidence="15" type="ORF">H9828_01905</name>
</gene>
<name>A0A9D1YYN6_9BACT</name>
<dbReference type="PANTHER" id="PTHR23117">
    <property type="entry name" value="GUANYLATE KINASE-RELATED"/>
    <property type="match status" value="1"/>
</dbReference>
<dbReference type="InterPro" id="IPR008145">
    <property type="entry name" value="GK/Ca_channel_bsu"/>
</dbReference>
<dbReference type="InterPro" id="IPR008144">
    <property type="entry name" value="Guanylate_kin-like_dom"/>
</dbReference>
<dbReference type="GO" id="GO:0004385">
    <property type="term" value="F:GMP kinase activity"/>
    <property type="evidence" value="ECO:0007669"/>
    <property type="project" value="UniProtKB-UniRule"/>
</dbReference>
<reference evidence="15" key="1">
    <citation type="journal article" date="2021" name="PeerJ">
        <title>Extensive microbial diversity within the chicken gut microbiome revealed by metagenomics and culture.</title>
        <authorList>
            <person name="Gilroy R."/>
            <person name="Ravi A."/>
            <person name="Getino M."/>
            <person name="Pursley I."/>
            <person name="Horton D.L."/>
            <person name="Alikhan N.F."/>
            <person name="Baker D."/>
            <person name="Gharbi K."/>
            <person name="Hall N."/>
            <person name="Watson M."/>
            <person name="Adriaenssens E.M."/>
            <person name="Foster-Nyarko E."/>
            <person name="Jarju S."/>
            <person name="Secka A."/>
            <person name="Antonio M."/>
            <person name="Oren A."/>
            <person name="Chaudhuri R.R."/>
            <person name="La Ragione R."/>
            <person name="Hildebrand F."/>
            <person name="Pallen M.J."/>
        </authorList>
    </citation>
    <scope>NUCLEOTIDE SEQUENCE</scope>
    <source>
        <strain evidence="15">5134</strain>
    </source>
</reference>
<accession>A0A9D1YYN6</accession>
<evidence type="ECO:0000256" key="12">
    <source>
        <dbReference type="ARBA" id="ARBA00048594"/>
    </source>
</evidence>
<evidence type="ECO:0000256" key="13">
    <source>
        <dbReference type="HAMAP-Rule" id="MF_00328"/>
    </source>
</evidence>
<evidence type="ECO:0000256" key="11">
    <source>
        <dbReference type="ARBA" id="ARBA00030128"/>
    </source>
</evidence>
<organism evidence="15 16">
    <name type="scientific">Candidatus Alistipes intestinigallinarum</name>
    <dbReference type="NCBI Taxonomy" id="2838440"/>
    <lineage>
        <taxon>Bacteria</taxon>
        <taxon>Pseudomonadati</taxon>
        <taxon>Bacteroidota</taxon>
        <taxon>Bacteroidia</taxon>
        <taxon>Bacteroidales</taxon>
        <taxon>Rikenellaceae</taxon>
        <taxon>Alistipes</taxon>
    </lineage>
</organism>
<dbReference type="PANTHER" id="PTHR23117:SF13">
    <property type="entry name" value="GUANYLATE KINASE"/>
    <property type="match status" value="1"/>
</dbReference>
<evidence type="ECO:0000256" key="1">
    <source>
        <dbReference type="ARBA" id="ARBA00003531"/>
    </source>
</evidence>
<evidence type="ECO:0000256" key="3">
    <source>
        <dbReference type="ARBA" id="ARBA00005790"/>
    </source>
</evidence>
<keyword evidence="10 13" id="KW-0067">ATP-binding</keyword>
<dbReference type="Pfam" id="PF00625">
    <property type="entry name" value="Guanylate_kin"/>
    <property type="match status" value="1"/>
</dbReference>
<comment type="caution">
    <text evidence="15">The sequence shown here is derived from an EMBL/GenBank/DDBJ whole genome shotgun (WGS) entry which is preliminary data.</text>
</comment>
<evidence type="ECO:0000256" key="7">
    <source>
        <dbReference type="ARBA" id="ARBA00022679"/>
    </source>
</evidence>
<protein>
    <recommendedName>
        <fullName evidence="5 13">Guanylate kinase</fullName>
        <ecNumber evidence="4 13">2.7.4.8</ecNumber>
    </recommendedName>
    <alternativeName>
        <fullName evidence="11 13">GMP kinase</fullName>
    </alternativeName>
</protein>
<dbReference type="Gene3D" id="3.40.50.300">
    <property type="entry name" value="P-loop containing nucleotide triphosphate hydrolases"/>
    <property type="match status" value="1"/>
</dbReference>
<evidence type="ECO:0000313" key="16">
    <source>
        <dbReference type="Proteomes" id="UP000886844"/>
    </source>
</evidence>
<dbReference type="NCBIfam" id="TIGR03263">
    <property type="entry name" value="guanyl_kin"/>
    <property type="match status" value="1"/>
</dbReference>
<evidence type="ECO:0000256" key="10">
    <source>
        <dbReference type="ARBA" id="ARBA00022840"/>
    </source>
</evidence>
<evidence type="ECO:0000256" key="9">
    <source>
        <dbReference type="ARBA" id="ARBA00022777"/>
    </source>
</evidence>
<dbReference type="CDD" id="cd00071">
    <property type="entry name" value="GMPK"/>
    <property type="match status" value="1"/>
</dbReference>
<dbReference type="AlphaFoldDB" id="A0A9D1YYN6"/>
<evidence type="ECO:0000256" key="4">
    <source>
        <dbReference type="ARBA" id="ARBA00012961"/>
    </source>
</evidence>
<dbReference type="EC" id="2.7.4.8" evidence="4 13"/>
<evidence type="ECO:0000256" key="8">
    <source>
        <dbReference type="ARBA" id="ARBA00022741"/>
    </source>
</evidence>